<dbReference type="CDD" id="cd02165">
    <property type="entry name" value="NMNAT"/>
    <property type="match status" value="1"/>
</dbReference>
<keyword evidence="8 11" id="KW-0067">ATP-binding</keyword>
<evidence type="ECO:0000256" key="7">
    <source>
        <dbReference type="ARBA" id="ARBA00022741"/>
    </source>
</evidence>
<keyword evidence="6 11" id="KW-0548">Nucleotidyltransferase</keyword>
<dbReference type="STRING" id="1225476.A1D18_01695"/>
<dbReference type="InterPro" id="IPR005248">
    <property type="entry name" value="NadD/NMNAT"/>
</dbReference>
<dbReference type="InterPro" id="IPR004821">
    <property type="entry name" value="Cyt_trans-like"/>
</dbReference>
<dbReference type="InterPro" id="IPR014729">
    <property type="entry name" value="Rossmann-like_a/b/a_fold"/>
</dbReference>
<organism evidence="13 14">
    <name type="scientific">Candidatus Rickettsiella isopodorum</name>
    <dbReference type="NCBI Taxonomy" id="1225476"/>
    <lineage>
        <taxon>Bacteria</taxon>
        <taxon>Pseudomonadati</taxon>
        <taxon>Pseudomonadota</taxon>
        <taxon>Gammaproteobacteria</taxon>
        <taxon>Legionellales</taxon>
        <taxon>Coxiellaceae</taxon>
        <taxon>Rickettsiella</taxon>
    </lineage>
</organism>
<dbReference type="EMBL" id="LUKY01000030">
    <property type="protein sequence ID" value="OIZ95624.1"/>
    <property type="molecule type" value="Genomic_DNA"/>
</dbReference>
<sequence>MIGILGGSFDPIHYGHLHIALALYQQLHLSEVRFIPCKNPVTDKKIVATQQQRLTMLALALQNYSYFSVDERELHRTTPSYMIETLASLRLELGNTPLGLILGYDNLAQLNHWHQWTSLIDYAHLLIVPRPDHAESYSKEIHAFVEKHHTLDPFLLSQQPAGLLLMTHVQALSISASYIRKTIASGHYPVGLLPASVLDYILEQKLYL</sequence>
<keyword evidence="4 11" id="KW-0662">Pyridine nucleotide biosynthesis</keyword>
<dbReference type="Pfam" id="PF01467">
    <property type="entry name" value="CTP_transf_like"/>
    <property type="match status" value="1"/>
</dbReference>
<reference evidence="13 14" key="1">
    <citation type="submission" date="2016-03" db="EMBL/GenBank/DDBJ databases">
        <title>Comparative genomics of Rickettsiella.</title>
        <authorList>
            <person name="Chandler C."/>
            <person name="Wang Y."/>
        </authorList>
    </citation>
    <scope>NUCLEOTIDE SEQUENCE [LARGE SCALE GENOMIC DNA]</scope>
    <source>
        <strain evidence="13 14">RCFS May 2013</strain>
    </source>
</reference>
<evidence type="ECO:0000313" key="14">
    <source>
        <dbReference type="Proteomes" id="UP000183924"/>
    </source>
</evidence>
<evidence type="ECO:0000313" key="13">
    <source>
        <dbReference type="EMBL" id="OIZ95624.1"/>
    </source>
</evidence>
<evidence type="ECO:0000259" key="12">
    <source>
        <dbReference type="Pfam" id="PF01467"/>
    </source>
</evidence>
<evidence type="ECO:0000256" key="1">
    <source>
        <dbReference type="ARBA" id="ARBA00002324"/>
    </source>
</evidence>
<evidence type="ECO:0000256" key="8">
    <source>
        <dbReference type="ARBA" id="ARBA00022840"/>
    </source>
</evidence>
<keyword evidence="5 11" id="KW-0808">Transferase</keyword>
<keyword evidence="7 11" id="KW-0547">Nucleotide-binding</keyword>
<comment type="similarity">
    <text evidence="3 11">Belongs to the NadD family.</text>
</comment>
<keyword evidence="14" id="KW-1185">Reference proteome</keyword>
<dbReference type="EC" id="2.7.7.18" evidence="11"/>
<dbReference type="GO" id="GO:0009435">
    <property type="term" value="P:NAD+ biosynthetic process"/>
    <property type="evidence" value="ECO:0007669"/>
    <property type="project" value="UniProtKB-UniRule"/>
</dbReference>
<evidence type="ECO:0000256" key="5">
    <source>
        <dbReference type="ARBA" id="ARBA00022679"/>
    </source>
</evidence>
<dbReference type="NCBIfam" id="NF000839">
    <property type="entry name" value="PRK00071.1-1"/>
    <property type="match status" value="1"/>
</dbReference>
<dbReference type="GO" id="GO:0005524">
    <property type="term" value="F:ATP binding"/>
    <property type="evidence" value="ECO:0007669"/>
    <property type="project" value="UniProtKB-KW"/>
</dbReference>
<dbReference type="Gene3D" id="3.40.50.620">
    <property type="entry name" value="HUPs"/>
    <property type="match status" value="1"/>
</dbReference>
<dbReference type="SUPFAM" id="SSF52374">
    <property type="entry name" value="Nucleotidylyl transferase"/>
    <property type="match status" value="1"/>
</dbReference>
<comment type="caution">
    <text evidence="13">The sequence shown here is derived from an EMBL/GenBank/DDBJ whole genome shotgun (WGS) entry which is preliminary data.</text>
</comment>
<comment type="pathway">
    <text evidence="2 11">Cofactor biosynthesis; NAD(+) biosynthesis; deamido-NAD(+) from nicotinate D-ribonucleotide: step 1/1.</text>
</comment>
<dbReference type="NCBIfam" id="TIGR00482">
    <property type="entry name" value="nicotinate (nicotinamide) nucleotide adenylyltransferase"/>
    <property type="match status" value="1"/>
</dbReference>
<dbReference type="Proteomes" id="UP000183924">
    <property type="component" value="Unassembled WGS sequence"/>
</dbReference>
<feature type="domain" description="Cytidyltransferase-like" evidence="12">
    <location>
        <begin position="4"/>
        <end position="181"/>
    </location>
</feature>
<gene>
    <name evidence="11" type="primary">nadD</name>
    <name evidence="13" type="ORF">A1D18_01695</name>
</gene>
<dbReference type="GO" id="GO:0004515">
    <property type="term" value="F:nicotinate-nucleotide adenylyltransferase activity"/>
    <property type="evidence" value="ECO:0007669"/>
    <property type="project" value="UniProtKB-UniRule"/>
</dbReference>
<evidence type="ECO:0000256" key="2">
    <source>
        <dbReference type="ARBA" id="ARBA00005019"/>
    </source>
</evidence>
<evidence type="ECO:0000256" key="6">
    <source>
        <dbReference type="ARBA" id="ARBA00022695"/>
    </source>
</evidence>
<evidence type="ECO:0000256" key="3">
    <source>
        <dbReference type="ARBA" id="ARBA00009014"/>
    </source>
</evidence>
<dbReference type="RefSeq" id="WP_071662095.1">
    <property type="nucleotide sequence ID" value="NZ_LUKY01000030.1"/>
</dbReference>
<protein>
    <recommendedName>
        <fullName evidence="11">Probable nicotinate-nucleotide adenylyltransferase</fullName>
        <ecNumber evidence="11">2.7.7.18</ecNumber>
    </recommendedName>
    <alternativeName>
        <fullName evidence="11">Deamido-NAD(+) diphosphorylase</fullName>
    </alternativeName>
    <alternativeName>
        <fullName evidence="11">Deamido-NAD(+) pyrophosphorylase</fullName>
    </alternativeName>
    <alternativeName>
        <fullName evidence="11">Nicotinate mononucleotide adenylyltransferase</fullName>
        <shortName evidence="11">NaMN adenylyltransferase</shortName>
    </alternativeName>
</protein>
<dbReference type="HAMAP" id="MF_00244">
    <property type="entry name" value="NaMN_adenylyltr"/>
    <property type="match status" value="1"/>
</dbReference>
<dbReference type="PANTHER" id="PTHR39321">
    <property type="entry name" value="NICOTINATE-NUCLEOTIDE ADENYLYLTRANSFERASE-RELATED"/>
    <property type="match status" value="1"/>
</dbReference>
<dbReference type="AlphaFoldDB" id="A0A1J8NKF7"/>
<evidence type="ECO:0000256" key="9">
    <source>
        <dbReference type="ARBA" id="ARBA00023027"/>
    </source>
</evidence>
<keyword evidence="9 11" id="KW-0520">NAD</keyword>
<name>A0A1J8NKF7_9COXI</name>
<evidence type="ECO:0000256" key="10">
    <source>
        <dbReference type="ARBA" id="ARBA00048721"/>
    </source>
</evidence>
<dbReference type="UniPathway" id="UPA00253">
    <property type="reaction ID" value="UER00332"/>
</dbReference>
<evidence type="ECO:0000256" key="4">
    <source>
        <dbReference type="ARBA" id="ARBA00022642"/>
    </source>
</evidence>
<comment type="catalytic activity">
    <reaction evidence="10 11">
        <text>nicotinate beta-D-ribonucleotide + ATP + H(+) = deamido-NAD(+) + diphosphate</text>
        <dbReference type="Rhea" id="RHEA:22860"/>
        <dbReference type="ChEBI" id="CHEBI:15378"/>
        <dbReference type="ChEBI" id="CHEBI:30616"/>
        <dbReference type="ChEBI" id="CHEBI:33019"/>
        <dbReference type="ChEBI" id="CHEBI:57502"/>
        <dbReference type="ChEBI" id="CHEBI:58437"/>
        <dbReference type="EC" id="2.7.7.18"/>
    </reaction>
</comment>
<dbReference type="OrthoDB" id="5295945at2"/>
<accession>A0A1J8NKF7</accession>
<evidence type="ECO:0000256" key="11">
    <source>
        <dbReference type="HAMAP-Rule" id="MF_00244"/>
    </source>
</evidence>
<proteinExistence type="inferred from homology"/>
<dbReference type="PANTHER" id="PTHR39321:SF3">
    <property type="entry name" value="PHOSPHOPANTETHEINE ADENYLYLTRANSFERASE"/>
    <property type="match status" value="1"/>
</dbReference>
<comment type="function">
    <text evidence="1 11">Catalyzes the reversible adenylation of nicotinate mononucleotide (NaMN) to nicotinic acid adenine dinucleotide (NaAD).</text>
</comment>